<evidence type="ECO:0000313" key="1">
    <source>
        <dbReference type="EMBL" id="KAJ4494108.1"/>
    </source>
</evidence>
<name>A0A9W9AZF8_9AGAR</name>
<dbReference type="AlphaFoldDB" id="A0A9W9AZF8"/>
<sequence length="190" mass="21206">AAIPPINIALDLANARYADRLHRLHHNHPVIQRLPAEWRAGEKPALVVPLPSYKSGSKKRPAKPNTLDRIRKMTYDPREGETITPFTTAPWRRTEPDWKGRLTTLGTLGQDKAEAAKEHKHRMQNISELDSHLVVYSDGSQQQQEGRLITGYGFVGYRQGREVFSRMGGMGSTAEVYDAEMAGLAHGAAK</sequence>
<accession>A0A9W9AZF8</accession>
<feature type="non-terminal residue" evidence="1">
    <location>
        <position position="190"/>
    </location>
</feature>
<proteinExistence type="predicted"/>
<gene>
    <name evidence="1" type="ORF">C8J55DRAFT_388013</name>
</gene>
<evidence type="ECO:0008006" key="3">
    <source>
        <dbReference type="Google" id="ProtNLM"/>
    </source>
</evidence>
<reference evidence="1" key="2">
    <citation type="journal article" date="2023" name="Proc. Natl. Acad. Sci. U.S.A.">
        <title>A global phylogenomic analysis of the shiitake genus Lentinula.</title>
        <authorList>
            <person name="Sierra-Patev S."/>
            <person name="Min B."/>
            <person name="Naranjo-Ortiz M."/>
            <person name="Looney B."/>
            <person name="Konkel Z."/>
            <person name="Slot J.C."/>
            <person name="Sakamoto Y."/>
            <person name="Steenwyk J.L."/>
            <person name="Rokas A."/>
            <person name="Carro J."/>
            <person name="Camarero S."/>
            <person name="Ferreira P."/>
            <person name="Molpeceres G."/>
            <person name="Ruiz-Duenas F.J."/>
            <person name="Serrano A."/>
            <person name="Henrissat B."/>
            <person name="Drula E."/>
            <person name="Hughes K.W."/>
            <person name="Mata J.L."/>
            <person name="Ishikawa N.K."/>
            <person name="Vargas-Isla R."/>
            <person name="Ushijima S."/>
            <person name="Smith C.A."/>
            <person name="Donoghue J."/>
            <person name="Ahrendt S."/>
            <person name="Andreopoulos W."/>
            <person name="He G."/>
            <person name="LaButti K."/>
            <person name="Lipzen A."/>
            <person name="Ng V."/>
            <person name="Riley R."/>
            <person name="Sandor L."/>
            <person name="Barry K."/>
            <person name="Martinez A.T."/>
            <person name="Xiao Y."/>
            <person name="Gibbons J.G."/>
            <person name="Terashima K."/>
            <person name="Grigoriev I.V."/>
            <person name="Hibbett D."/>
        </authorList>
    </citation>
    <scope>NUCLEOTIDE SEQUENCE</scope>
    <source>
        <strain evidence="1">Sp2 HRB7682 ss15</strain>
    </source>
</reference>
<feature type="non-terminal residue" evidence="1">
    <location>
        <position position="1"/>
    </location>
</feature>
<organism evidence="1 2">
    <name type="scientific">Lentinula lateritia</name>
    <dbReference type="NCBI Taxonomy" id="40482"/>
    <lineage>
        <taxon>Eukaryota</taxon>
        <taxon>Fungi</taxon>
        <taxon>Dikarya</taxon>
        <taxon>Basidiomycota</taxon>
        <taxon>Agaricomycotina</taxon>
        <taxon>Agaricomycetes</taxon>
        <taxon>Agaricomycetidae</taxon>
        <taxon>Agaricales</taxon>
        <taxon>Marasmiineae</taxon>
        <taxon>Omphalotaceae</taxon>
        <taxon>Lentinula</taxon>
    </lineage>
</organism>
<dbReference type="Proteomes" id="UP001150238">
    <property type="component" value="Unassembled WGS sequence"/>
</dbReference>
<dbReference type="EMBL" id="JANVFS010000003">
    <property type="protein sequence ID" value="KAJ4494108.1"/>
    <property type="molecule type" value="Genomic_DNA"/>
</dbReference>
<comment type="caution">
    <text evidence="1">The sequence shown here is derived from an EMBL/GenBank/DDBJ whole genome shotgun (WGS) entry which is preliminary data.</text>
</comment>
<protein>
    <recommendedName>
        <fullName evidence="3">RNase H type-1 domain-containing protein</fullName>
    </recommendedName>
</protein>
<reference evidence="1" key="1">
    <citation type="submission" date="2022-08" db="EMBL/GenBank/DDBJ databases">
        <authorList>
            <consortium name="DOE Joint Genome Institute"/>
            <person name="Min B."/>
            <person name="Riley R."/>
            <person name="Sierra-Patev S."/>
            <person name="Naranjo-Ortiz M."/>
            <person name="Looney B."/>
            <person name="Konkel Z."/>
            <person name="Slot J.C."/>
            <person name="Sakamoto Y."/>
            <person name="Steenwyk J.L."/>
            <person name="Rokas A."/>
            <person name="Carro J."/>
            <person name="Camarero S."/>
            <person name="Ferreira P."/>
            <person name="Molpeceres G."/>
            <person name="Ruiz-Duenas F.J."/>
            <person name="Serrano A."/>
            <person name="Henrissat B."/>
            <person name="Drula E."/>
            <person name="Hughes K.W."/>
            <person name="Mata J.L."/>
            <person name="Ishikawa N.K."/>
            <person name="Vargas-Isla R."/>
            <person name="Ushijima S."/>
            <person name="Smith C.A."/>
            <person name="Ahrendt S."/>
            <person name="Andreopoulos W."/>
            <person name="He G."/>
            <person name="Labutti K."/>
            <person name="Lipzen A."/>
            <person name="Ng V."/>
            <person name="Sandor L."/>
            <person name="Barry K."/>
            <person name="Martinez A.T."/>
            <person name="Xiao Y."/>
            <person name="Gibbons J.G."/>
            <person name="Terashima K."/>
            <person name="Hibbett D.S."/>
            <person name="Grigoriev I.V."/>
        </authorList>
    </citation>
    <scope>NUCLEOTIDE SEQUENCE</scope>
    <source>
        <strain evidence="1">Sp2 HRB7682 ss15</strain>
    </source>
</reference>
<evidence type="ECO:0000313" key="2">
    <source>
        <dbReference type="Proteomes" id="UP001150238"/>
    </source>
</evidence>